<proteinExistence type="predicted"/>
<evidence type="ECO:0000313" key="1">
    <source>
        <dbReference type="Ensembl" id="ENSGMOP00000056814.1"/>
    </source>
</evidence>
<dbReference type="GeneTree" id="ENSGT00940000177649"/>
<organism evidence="1 2">
    <name type="scientific">Gadus morhua</name>
    <name type="common">Atlantic cod</name>
    <dbReference type="NCBI Taxonomy" id="8049"/>
    <lineage>
        <taxon>Eukaryota</taxon>
        <taxon>Metazoa</taxon>
        <taxon>Chordata</taxon>
        <taxon>Craniata</taxon>
        <taxon>Vertebrata</taxon>
        <taxon>Euteleostomi</taxon>
        <taxon>Actinopterygii</taxon>
        <taxon>Neopterygii</taxon>
        <taxon>Teleostei</taxon>
        <taxon>Neoteleostei</taxon>
        <taxon>Acanthomorphata</taxon>
        <taxon>Zeiogadaria</taxon>
        <taxon>Gadariae</taxon>
        <taxon>Gadiformes</taxon>
        <taxon>Gadoidei</taxon>
        <taxon>Gadidae</taxon>
        <taxon>Gadus</taxon>
    </lineage>
</organism>
<keyword evidence="2" id="KW-1185">Reference proteome</keyword>
<dbReference type="InterPro" id="IPR009079">
    <property type="entry name" value="4_helix_cytokine-like_core"/>
</dbReference>
<sequence>MSVRRVYIRGAYLWPLLPSCAAVLLLLAVQWGRLASSCIDLNLHHHGYTNNMCLALQVLIHQFQADSIPEDVPDAKVNGNSPAEKLYSIAVQEMLFYQHLNVVEAYSMDLWANPDPSLQDAFKTAKLRLSKHYQKMGELLNAVDPNFNSPTTPAPPKLSIEGGYANKHYGWGVLSNLKVLLNNVEQELKSVCGEELQNL</sequence>
<dbReference type="AlphaFoldDB" id="A0A8C5C930"/>
<reference evidence="1" key="1">
    <citation type="submission" date="2025-08" db="UniProtKB">
        <authorList>
            <consortium name="Ensembl"/>
        </authorList>
    </citation>
    <scope>IDENTIFICATION</scope>
</reference>
<name>A0A8C5C930_GADMO</name>
<reference evidence="1" key="2">
    <citation type="submission" date="2025-09" db="UniProtKB">
        <authorList>
            <consortium name="Ensembl"/>
        </authorList>
    </citation>
    <scope>IDENTIFICATION</scope>
</reference>
<protein>
    <submittedName>
        <fullName evidence="1">Uncharacterized protein</fullName>
    </submittedName>
</protein>
<accession>A0A8C5C930</accession>
<dbReference type="Ensembl" id="ENSGMOT00000036897.1">
    <property type="protein sequence ID" value="ENSGMOP00000056814.1"/>
    <property type="gene ID" value="ENSGMOG00000031271.1"/>
</dbReference>
<evidence type="ECO:0000313" key="2">
    <source>
        <dbReference type="Proteomes" id="UP000694546"/>
    </source>
</evidence>
<dbReference type="Gene3D" id="1.20.1250.10">
    <property type="match status" value="1"/>
</dbReference>
<dbReference type="Proteomes" id="UP000694546">
    <property type="component" value="Chromosome 6"/>
</dbReference>